<dbReference type="SUPFAM" id="SSF161111">
    <property type="entry name" value="Cation efflux protein transmembrane domain-like"/>
    <property type="match status" value="1"/>
</dbReference>
<dbReference type="InterPro" id="IPR027469">
    <property type="entry name" value="Cation_efflux_TMD_sf"/>
</dbReference>
<feature type="domain" description="Cation efflux protein transmembrane" evidence="8">
    <location>
        <begin position="363"/>
        <end position="567"/>
    </location>
</feature>
<feature type="compositionally biased region" description="Basic and acidic residues" evidence="7">
    <location>
        <begin position="197"/>
        <end position="208"/>
    </location>
</feature>
<feature type="transmembrane region" description="Helical" evidence="6">
    <location>
        <begin position="353"/>
        <end position="369"/>
    </location>
</feature>
<dbReference type="AlphaFoldDB" id="A0A2U3DW66"/>
<dbReference type="Gene3D" id="1.20.1510.10">
    <property type="entry name" value="Cation efflux protein transmembrane domain"/>
    <property type="match status" value="1"/>
</dbReference>
<organism evidence="9 10">
    <name type="scientific">Purpureocillium lilacinum</name>
    <name type="common">Paecilomyces lilacinus</name>
    <dbReference type="NCBI Taxonomy" id="33203"/>
    <lineage>
        <taxon>Eukaryota</taxon>
        <taxon>Fungi</taxon>
        <taxon>Dikarya</taxon>
        <taxon>Ascomycota</taxon>
        <taxon>Pezizomycotina</taxon>
        <taxon>Sordariomycetes</taxon>
        <taxon>Hypocreomycetidae</taxon>
        <taxon>Hypocreales</taxon>
        <taxon>Ophiocordycipitaceae</taxon>
        <taxon>Purpureocillium</taxon>
    </lineage>
</organism>
<dbReference type="Proteomes" id="UP000245956">
    <property type="component" value="Unassembled WGS sequence"/>
</dbReference>
<dbReference type="GO" id="GO:0006882">
    <property type="term" value="P:intracellular zinc ion homeostasis"/>
    <property type="evidence" value="ECO:0007669"/>
    <property type="project" value="InterPro"/>
</dbReference>
<keyword evidence="6" id="KW-0406">Ion transport</keyword>
<keyword evidence="2 6" id="KW-0813">Transport</keyword>
<feature type="region of interest" description="Disordered" evidence="7">
    <location>
        <begin position="28"/>
        <end position="108"/>
    </location>
</feature>
<sequence length="664" mass="71027">MAMHCRDVEPGKAIGWLLGVSVESLRPVPHSLQPPDPPRPGLSLGPWQPGLASLDGRPSGSGGCPGMGSRFQASQAPPAGPGAIKVPPTHPRPVHHLGGHLPRPPLGRTAHDATMALKSLHPPACLSSTETAFALPAAPSRTLLIRPIASARRRRDVPCSRLVVASTSTQVAGPRTISASASAANCGQPVLRERLQSTSIRQREHDYGRAGAINGGFMDPRKHQPASPPPPTVVIDDTDEFPPSTGDASLTSSGPGFLSPAVTMPGEASTVDAAQGPPAPNPFSFQTQVISTSPVKSNIGQRRGHRYKHSSISAQHQIFQEPPPRPPPVLPASLPIPTIAEAWKSTQRDQRTRLYWSLCHLAVAVFVFFKSEGSLAAMALSHLVFFDAGSAAVCAAVEVLGNFEVWRRSSIRHPFGLERAEVLAGFALSIFLLFGGFDLVSHNLKHFLESVGNHEAHHEHAHERVSAGSVDLVAAVAIVSTLISAYGLKNHARIAKVMRVSYLAAMPSVLSNPFHFLTLFFSALIALLPMLSISLYTWLDRLICAIIALAMFGLGMRVAIAQGLMLLMSYGGSNGSSGVSAVLREIESESAISRVEDAQFWQVHYGLCMANLRLNIAKGYDETSLSKLRSRISSLIQNRLGEGYGTGGFIRWEVTLQMQTDAAT</sequence>
<evidence type="ECO:0000256" key="2">
    <source>
        <dbReference type="ARBA" id="ARBA00022448"/>
    </source>
</evidence>
<feature type="region of interest" description="Disordered" evidence="7">
    <location>
        <begin position="197"/>
        <end position="286"/>
    </location>
</feature>
<comment type="caution">
    <text evidence="9">The sequence shown here is derived from an EMBL/GenBank/DDBJ whole genome shotgun (WGS) entry which is preliminary data.</text>
</comment>
<keyword evidence="6" id="KW-0256">Endoplasmic reticulum</keyword>
<dbReference type="EMBL" id="LCWV01000025">
    <property type="protein sequence ID" value="PWI66464.1"/>
    <property type="molecule type" value="Genomic_DNA"/>
</dbReference>
<keyword evidence="5 6" id="KW-0472">Membrane</keyword>
<dbReference type="PANTHER" id="PTHR45755:SF5">
    <property type="entry name" value="ZINC TRANSPORTER"/>
    <property type="match status" value="1"/>
</dbReference>
<dbReference type="GO" id="GO:0031410">
    <property type="term" value="C:cytoplasmic vesicle"/>
    <property type="evidence" value="ECO:0007669"/>
    <property type="project" value="TreeGrafter"/>
</dbReference>
<protein>
    <recommendedName>
        <fullName evidence="6">Zinc transporter</fullName>
    </recommendedName>
</protein>
<dbReference type="GO" id="GO:0005385">
    <property type="term" value="F:zinc ion transmembrane transporter activity"/>
    <property type="evidence" value="ECO:0007669"/>
    <property type="project" value="UniProtKB-UniRule"/>
</dbReference>
<dbReference type="Pfam" id="PF01545">
    <property type="entry name" value="Cation_efflux"/>
    <property type="match status" value="1"/>
</dbReference>
<comment type="subcellular location">
    <subcellularLocation>
        <location evidence="6">Endoplasmic reticulum membrane</location>
        <topology evidence="6">Multi-pass membrane protein</topology>
    </subcellularLocation>
    <subcellularLocation>
        <location evidence="1">Membrane</location>
        <topology evidence="1">Multi-pass membrane protein</topology>
    </subcellularLocation>
</comment>
<evidence type="ECO:0000256" key="7">
    <source>
        <dbReference type="SAM" id="MobiDB-lite"/>
    </source>
</evidence>
<evidence type="ECO:0000256" key="6">
    <source>
        <dbReference type="RuleBase" id="RU369017"/>
    </source>
</evidence>
<gene>
    <name evidence="9" type="ORF">PCL_05162</name>
</gene>
<comment type="similarity">
    <text evidence="6">Belongs to the cation diffusion facilitator (CDF) transporter (TC 2.A.4) family. SLC30A subfamily.</text>
</comment>
<accession>A0A2U3DW66</accession>
<feature type="transmembrane region" description="Helical" evidence="6">
    <location>
        <begin position="538"/>
        <end position="560"/>
    </location>
</feature>
<dbReference type="GO" id="GO:0005794">
    <property type="term" value="C:Golgi apparatus"/>
    <property type="evidence" value="ECO:0007669"/>
    <property type="project" value="TreeGrafter"/>
</dbReference>
<dbReference type="InterPro" id="IPR045316">
    <property type="entry name" value="Msc2-like"/>
</dbReference>
<name>A0A2U3DW66_PURLI</name>
<feature type="transmembrane region" description="Helical" evidence="6">
    <location>
        <begin position="422"/>
        <end position="440"/>
    </location>
</feature>
<dbReference type="GO" id="GO:1904257">
    <property type="term" value="P:zinc ion import into Golgi lumen"/>
    <property type="evidence" value="ECO:0007669"/>
    <property type="project" value="TreeGrafter"/>
</dbReference>
<reference evidence="9 10" key="1">
    <citation type="journal article" date="2016" name="Front. Microbiol.">
        <title>Genome and transcriptome sequences reveal the specific parasitism of the nematophagous Purpureocillium lilacinum 36-1.</title>
        <authorList>
            <person name="Xie J."/>
            <person name="Li S."/>
            <person name="Mo C."/>
            <person name="Xiao X."/>
            <person name="Peng D."/>
            <person name="Wang G."/>
            <person name="Xiao Y."/>
        </authorList>
    </citation>
    <scope>NUCLEOTIDE SEQUENCE [LARGE SCALE GENOMIC DNA]</scope>
    <source>
        <strain evidence="9 10">36-1</strain>
    </source>
</reference>
<proteinExistence type="inferred from homology"/>
<comment type="caution">
    <text evidence="6">Lacks conserved residue(s) required for the propagation of feature annotation.</text>
</comment>
<evidence type="ECO:0000259" key="8">
    <source>
        <dbReference type="Pfam" id="PF01545"/>
    </source>
</evidence>
<comment type="function">
    <text evidence="6">Functions as a zinc transporter.</text>
</comment>
<evidence type="ECO:0000256" key="3">
    <source>
        <dbReference type="ARBA" id="ARBA00022692"/>
    </source>
</evidence>
<feature type="transmembrane region" description="Helical" evidence="6">
    <location>
        <begin position="509"/>
        <end position="532"/>
    </location>
</feature>
<feature type="transmembrane region" description="Helical" evidence="6">
    <location>
        <begin position="375"/>
        <end position="401"/>
    </location>
</feature>
<keyword evidence="4 6" id="KW-1133">Transmembrane helix</keyword>
<evidence type="ECO:0000256" key="4">
    <source>
        <dbReference type="ARBA" id="ARBA00022989"/>
    </source>
</evidence>
<dbReference type="PANTHER" id="PTHR45755">
    <property type="match status" value="1"/>
</dbReference>
<keyword evidence="3 6" id="KW-0812">Transmembrane</keyword>
<dbReference type="GO" id="GO:0005789">
    <property type="term" value="C:endoplasmic reticulum membrane"/>
    <property type="evidence" value="ECO:0007669"/>
    <property type="project" value="UniProtKB-SubCell"/>
</dbReference>
<evidence type="ECO:0000256" key="5">
    <source>
        <dbReference type="ARBA" id="ARBA00023136"/>
    </source>
</evidence>
<dbReference type="InterPro" id="IPR058533">
    <property type="entry name" value="Cation_efflux_TM"/>
</dbReference>
<evidence type="ECO:0000313" key="9">
    <source>
        <dbReference type="EMBL" id="PWI66464.1"/>
    </source>
</evidence>
<evidence type="ECO:0000256" key="1">
    <source>
        <dbReference type="ARBA" id="ARBA00004141"/>
    </source>
</evidence>
<evidence type="ECO:0000313" key="10">
    <source>
        <dbReference type="Proteomes" id="UP000245956"/>
    </source>
</evidence>